<dbReference type="Pfam" id="PF00169">
    <property type="entry name" value="PH"/>
    <property type="match status" value="1"/>
</dbReference>
<dbReference type="GO" id="GO:0005737">
    <property type="term" value="C:cytoplasm"/>
    <property type="evidence" value="ECO:0007669"/>
    <property type="project" value="TreeGrafter"/>
</dbReference>
<dbReference type="Proteomes" id="UP000314986">
    <property type="component" value="Unassembled WGS sequence"/>
</dbReference>
<evidence type="ECO:0000313" key="4">
    <source>
        <dbReference type="Ensembl" id="ENSCMIP00000036471.1"/>
    </source>
</evidence>
<dbReference type="Gene3D" id="2.30.29.30">
    <property type="entry name" value="Pleckstrin-homology domain (PH domain)/Phosphotyrosine-binding domain (PTB)"/>
    <property type="match status" value="1"/>
</dbReference>
<feature type="compositionally biased region" description="Polar residues" evidence="2">
    <location>
        <begin position="143"/>
        <end position="155"/>
    </location>
</feature>
<proteinExistence type="inferred from homology"/>
<feature type="domain" description="PH" evidence="3">
    <location>
        <begin position="5"/>
        <end position="116"/>
    </location>
</feature>
<reference evidence="4" key="5">
    <citation type="submission" date="2025-09" db="UniProtKB">
        <authorList>
            <consortium name="Ensembl"/>
        </authorList>
    </citation>
    <scope>IDENTIFICATION</scope>
</reference>
<name>A0A4W3JA96_CALMI</name>
<keyword evidence="5" id="KW-1185">Reference proteome</keyword>
<dbReference type="PROSITE" id="PS50003">
    <property type="entry name" value="PH_DOMAIN"/>
    <property type="match status" value="1"/>
</dbReference>
<dbReference type="GO" id="GO:0035591">
    <property type="term" value="F:signaling adaptor activity"/>
    <property type="evidence" value="ECO:0007669"/>
    <property type="project" value="TreeGrafter"/>
</dbReference>
<dbReference type="FunFam" id="2.30.29.30:FF:000286">
    <property type="entry name" value="PH-protein kinase domain containing protein"/>
    <property type="match status" value="1"/>
</dbReference>
<reference evidence="5" key="3">
    <citation type="journal article" date="2014" name="Nature">
        <title>Elephant shark genome provides unique insights into gnathostome evolution.</title>
        <authorList>
            <consortium name="International Elephant Shark Genome Sequencing Consortium"/>
            <person name="Venkatesh B."/>
            <person name="Lee A.P."/>
            <person name="Ravi V."/>
            <person name="Maurya A.K."/>
            <person name="Lian M.M."/>
            <person name="Swann J.B."/>
            <person name="Ohta Y."/>
            <person name="Flajnik M.F."/>
            <person name="Sutoh Y."/>
            <person name="Kasahara M."/>
            <person name="Hoon S."/>
            <person name="Gangu V."/>
            <person name="Roy S.W."/>
            <person name="Irimia M."/>
            <person name="Korzh V."/>
            <person name="Kondrychyn I."/>
            <person name="Lim Z.W."/>
            <person name="Tay B.H."/>
            <person name="Tohari S."/>
            <person name="Kong K.W."/>
            <person name="Ho S."/>
            <person name="Lorente-Galdos B."/>
            <person name="Quilez J."/>
            <person name="Marques-Bonet T."/>
            <person name="Raney B.J."/>
            <person name="Ingham P.W."/>
            <person name="Tay A."/>
            <person name="Hillier L.W."/>
            <person name="Minx P."/>
            <person name="Boehm T."/>
            <person name="Wilson R.K."/>
            <person name="Brenner S."/>
            <person name="Warren W.C."/>
        </authorList>
    </citation>
    <scope>NUCLEOTIDE SEQUENCE [LARGE SCALE GENOMIC DNA]</scope>
</reference>
<gene>
    <name evidence="4" type="primary">gab3</name>
</gene>
<evidence type="ECO:0000313" key="5">
    <source>
        <dbReference type="Proteomes" id="UP000314986"/>
    </source>
</evidence>
<dbReference type="InParanoid" id="A0A4W3JA96"/>
<dbReference type="STRING" id="7868.ENSCMIP00000036471"/>
<dbReference type="GO" id="GO:0007165">
    <property type="term" value="P:signal transduction"/>
    <property type="evidence" value="ECO:0007669"/>
    <property type="project" value="TreeGrafter"/>
</dbReference>
<feature type="region of interest" description="Disordered" evidence="2">
    <location>
        <begin position="451"/>
        <end position="474"/>
    </location>
</feature>
<dbReference type="SUPFAM" id="SSF50729">
    <property type="entry name" value="PH domain-like"/>
    <property type="match status" value="1"/>
</dbReference>
<accession>A0A4W3JA96</accession>
<reference evidence="5" key="2">
    <citation type="journal article" date="2007" name="PLoS Biol.">
        <title>Survey sequencing and comparative analysis of the elephant shark (Callorhinchus milii) genome.</title>
        <authorList>
            <person name="Venkatesh B."/>
            <person name="Kirkness E.F."/>
            <person name="Loh Y.H."/>
            <person name="Halpern A.L."/>
            <person name="Lee A.P."/>
            <person name="Johnson J."/>
            <person name="Dandona N."/>
            <person name="Viswanathan L.D."/>
            <person name="Tay A."/>
            <person name="Venter J.C."/>
            <person name="Strausberg R.L."/>
            <person name="Brenner S."/>
        </authorList>
    </citation>
    <scope>NUCLEOTIDE SEQUENCE [LARGE SCALE GENOMIC DNA]</scope>
</reference>
<sequence>MSAEDIVFTGWLIKSPPEKKLKRYAWRKRWFVLRSGRLSGNPDVLEYYKNHHSKKPLRMINLNQCENIEAGIKLSKKQFQNNYIFDVQTPARTFYLVAKTEEEMNRWVQHISLICGFSSSDDGTDSLGSSSPTTSSSLQPSPAVSTHTSQSTSRDTFPLMQDSATEADSGRSESDSTLSAGMPLDYLILSQCETKSVDIFRSNSCSPWDQSLGQSLELIGPEDAQDNLQFLSKSSPPIQSTCNGPLYKNIQDPQVVILPGQDPSGPPSASSSPLSAYSFSQIFNFDKNHSALPFGVTELHILSNTPPPRPPKPGQLTERERTHVVLQNDDGAYAVNPAPIPKRVPLSSLEKTRSWKDTKDSSFKALSDFQRSSTKPAEEGFDLNLMVTPGPNYSTTDSTDDSYVPMNPGSSPVMPTADCTADGYIPMSPASTTLVFPPVITDNLPAVSPMPTLPTDLAPPPVNRNLKPRIRKMKPPPLDLRSLSAIREHYNNSCVSRTWSMPFRWSTANCIIPEGHCSSARSFYSTTDGENEDNYIPMERANSMCNGNINTLWSRKSDLDYLALDFNATSPSPVQKKPFLASMLEERVDYVQVDEQKTQALQNTKQEWTDVRQSCNLSKSLK</sequence>
<feature type="compositionally biased region" description="Low complexity" evidence="2">
    <location>
        <begin position="124"/>
        <end position="142"/>
    </location>
</feature>
<dbReference type="InterPro" id="IPR046355">
    <property type="entry name" value="Gab1-4-like"/>
</dbReference>
<dbReference type="InterPro" id="IPR001849">
    <property type="entry name" value="PH_domain"/>
</dbReference>
<dbReference type="Ensembl" id="ENSCMIT00000037011.1">
    <property type="protein sequence ID" value="ENSCMIP00000036471.1"/>
    <property type="gene ID" value="ENSCMIG00000015407.1"/>
</dbReference>
<evidence type="ECO:0000259" key="3">
    <source>
        <dbReference type="PROSITE" id="PS50003"/>
    </source>
</evidence>
<evidence type="ECO:0000256" key="1">
    <source>
        <dbReference type="ARBA" id="ARBA00029462"/>
    </source>
</evidence>
<reference evidence="5" key="1">
    <citation type="journal article" date="2006" name="Science">
        <title>Ancient noncoding elements conserved in the human genome.</title>
        <authorList>
            <person name="Venkatesh B."/>
            <person name="Kirkness E.F."/>
            <person name="Loh Y.H."/>
            <person name="Halpern A.L."/>
            <person name="Lee A.P."/>
            <person name="Johnson J."/>
            <person name="Dandona N."/>
            <person name="Viswanathan L.D."/>
            <person name="Tay A."/>
            <person name="Venter J.C."/>
            <person name="Strausberg R.L."/>
            <person name="Brenner S."/>
        </authorList>
    </citation>
    <scope>NUCLEOTIDE SEQUENCE [LARGE SCALE GENOMIC DNA]</scope>
</reference>
<reference evidence="4" key="4">
    <citation type="submission" date="2025-08" db="UniProtKB">
        <authorList>
            <consortium name="Ensembl"/>
        </authorList>
    </citation>
    <scope>IDENTIFICATION</scope>
</reference>
<protein>
    <submittedName>
        <fullName evidence="4">GRB2-associated-binding protein 3-like</fullName>
    </submittedName>
</protein>
<dbReference type="OMA" id="YIPMSPQ"/>
<dbReference type="AlphaFoldDB" id="A0A4W3JA96"/>
<organism evidence="4 5">
    <name type="scientific">Callorhinchus milii</name>
    <name type="common">Ghost shark</name>
    <dbReference type="NCBI Taxonomy" id="7868"/>
    <lineage>
        <taxon>Eukaryota</taxon>
        <taxon>Metazoa</taxon>
        <taxon>Chordata</taxon>
        <taxon>Craniata</taxon>
        <taxon>Vertebrata</taxon>
        <taxon>Chondrichthyes</taxon>
        <taxon>Holocephali</taxon>
        <taxon>Chimaeriformes</taxon>
        <taxon>Callorhinchidae</taxon>
        <taxon>Callorhinchus</taxon>
    </lineage>
</organism>
<dbReference type="PANTHER" id="PTHR45960:SF3">
    <property type="entry name" value="GRB2-ASSOCIATED-BINDING PROTEIN 3"/>
    <property type="match status" value="1"/>
</dbReference>
<dbReference type="InterPro" id="IPR011993">
    <property type="entry name" value="PH-like_dom_sf"/>
</dbReference>
<feature type="region of interest" description="Disordered" evidence="2">
    <location>
        <begin position="124"/>
        <end position="178"/>
    </location>
</feature>
<evidence type="ECO:0000256" key="2">
    <source>
        <dbReference type="SAM" id="MobiDB-lite"/>
    </source>
</evidence>
<dbReference type="PANTHER" id="PTHR45960">
    <property type="entry name" value="GRB2-ASSOCIATED-BINDING PROTEIN"/>
    <property type="match status" value="1"/>
</dbReference>
<dbReference type="GeneTree" id="ENSGT00940000159803"/>
<dbReference type="SMART" id="SM00233">
    <property type="entry name" value="PH"/>
    <property type="match status" value="1"/>
</dbReference>
<comment type="similarity">
    <text evidence="1">Belongs to the GAB family.</text>
</comment>